<feature type="compositionally biased region" description="Polar residues" evidence="1">
    <location>
        <begin position="1"/>
        <end position="15"/>
    </location>
</feature>
<evidence type="ECO:0000313" key="3">
    <source>
        <dbReference type="RefSeq" id="XP_036354734.1"/>
    </source>
</evidence>
<reference evidence="3" key="1">
    <citation type="submission" date="2025-08" db="UniProtKB">
        <authorList>
            <consortium name="RefSeq"/>
        </authorList>
    </citation>
    <scope>IDENTIFICATION</scope>
</reference>
<evidence type="ECO:0000313" key="2">
    <source>
        <dbReference type="Proteomes" id="UP000515154"/>
    </source>
</evidence>
<sequence length="203" mass="23593">MTQQHKLTKNSQTSLKVDKNVNGRCSANKSSGESHNGTNKLRDSRRTGRQQLIKNIVDKFNSEKRLNVNKIMYDEFESVQSTFIHSPPDKCICRSNSILLWKKIGELESSCFRVSQDGIIPRIKCFALNIRLLRPTEATFEDVVSQLENFFDEIEKIVKEIKIIEIQCWSTDDRLFKSSIQSIKREILEEQSSLNSQPREIRR</sequence>
<dbReference type="Proteomes" id="UP000515154">
    <property type="component" value="Unplaced"/>
</dbReference>
<keyword evidence="2" id="KW-1185">Reference proteome</keyword>
<proteinExistence type="predicted"/>
<evidence type="ECO:0000256" key="1">
    <source>
        <dbReference type="SAM" id="MobiDB-lite"/>
    </source>
</evidence>
<accession>A0A7E6EHJ5</accession>
<gene>
    <name evidence="3" type="primary">LOC118761139</name>
</gene>
<organism evidence="2 3">
    <name type="scientific">Octopus sinensis</name>
    <name type="common">East Asian common octopus</name>
    <dbReference type="NCBI Taxonomy" id="2607531"/>
    <lineage>
        <taxon>Eukaryota</taxon>
        <taxon>Metazoa</taxon>
        <taxon>Spiralia</taxon>
        <taxon>Lophotrochozoa</taxon>
        <taxon>Mollusca</taxon>
        <taxon>Cephalopoda</taxon>
        <taxon>Coleoidea</taxon>
        <taxon>Octopodiformes</taxon>
        <taxon>Octopoda</taxon>
        <taxon>Incirrata</taxon>
        <taxon>Octopodidae</taxon>
        <taxon>Octopus</taxon>
    </lineage>
</organism>
<feature type="compositionally biased region" description="Polar residues" evidence="1">
    <location>
        <begin position="23"/>
        <end position="39"/>
    </location>
</feature>
<protein>
    <submittedName>
        <fullName evidence="3">Uncharacterized protein LOC118761139</fullName>
    </submittedName>
</protein>
<dbReference type="RefSeq" id="XP_036354734.1">
    <property type="nucleotide sequence ID" value="XM_036498841.1"/>
</dbReference>
<dbReference type="KEGG" id="osn:118761139"/>
<dbReference type="AlphaFoldDB" id="A0A7E6EHJ5"/>
<name>A0A7E6EHJ5_9MOLL</name>
<feature type="region of interest" description="Disordered" evidence="1">
    <location>
        <begin position="1"/>
        <end position="46"/>
    </location>
</feature>